<dbReference type="RefSeq" id="WP_007902431.1">
    <property type="nucleotide sequence ID" value="NZ_JH379461.1"/>
</dbReference>
<reference evidence="2 3" key="1">
    <citation type="submission" date="2011-08" db="EMBL/GenBank/DDBJ databases">
        <authorList>
            <person name="Weinstock G."/>
            <person name="Sodergren E."/>
            <person name="Clifton S."/>
            <person name="Fulton L."/>
            <person name="Fulton B."/>
            <person name="Courtney L."/>
            <person name="Fronick C."/>
            <person name="Harrison M."/>
            <person name="Strong C."/>
            <person name="Farmer C."/>
            <person name="Delahaunty K."/>
            <person name="Markovic C."/>
            <person name="Hall O."/>
            <person name="Minx P."/>
            <person name="Tomlinson C."/>
            <person name="Mitreva M."/>
            <person name="Hou S."/>
            <person name="Chen J."/>
            <person name="Wollam A."/>
            <person name="Pepin K.H."/>
            <person name="Johnson M."/>
            <person name="Bhonagiri V."/>
            <person name="Zhang X."/>
            <person name="Suruliraj S."/>
            <person name="Warren W."/>
            <person name="Chinwalla A."/>
            <person name="Mardis E.R."/>
            <person name="Wilson R.K."/>
        </authorList>
    </citation>
    <scope>NUCLEOTIDE SEQUENCE [LARGE SCALE GENOMIC DNA]</scope>
    <source>
        <strain evidence="2 3">DSM 18206</strain>
    </source>
</reference>
<name>G6B113_9BACT</name>
<dbReference type="AlphaFoldDB" id="G6B113"/>
<keyword evidence="1" id="KW-0732">Signal</keyword>
<organism evidence="2 3">
    <name type="scientific">Leyella stercorea DSM 18206</name>
    <dbReference type="NCBI Taxonomy" id="1002367"/>
    <lineage>
        <taxon>Bacteria</taxon>
        <taxon>Pseudomonadati</taxon>
        <taxon>Bacteroidota</taxon>
        <taxon>Bacteroidia</taxon>
        <taxon>Bacteroidales</taxon>
        <taxon>Prevotellaceae</taxon>
        <taxon>Leyella</taxon>
    </lineage>
</organism>
<dbReference type="Proteomes" id="UP000004407">
    <property type="component" value="Unassembled WGS sequence"/>
</dbReference>
<gene>
    <name evidence="2" type="ORF">HMPREF0673_02582</name>
</gene>
<accession>G6B113</accession>
<comment type="caution">
    <text evidence="2">The sequence shown here is derived from an EMBL/GenBank/DDBJ whole genome shotgun (WGS) entry which is preliminary data.</text>
</comment>
<evidence type="ECO:0000313" key="2">
    <source>
        <dbReference type="EMBL" id="EHJ36988.1"/>
    </source>
</evidence>
<proteinExistence type="predicted"/>
<protein>
    <recommendedName>
        <fullName evidence="4">Sel1 repeat protein</fullName>
    </recommendedName>
</protein>
<dbReference type="HOGENOM" id="CLU_1000615_0_0_10"/>
<evidence type="ECO:0008006" key="4">
    <source>
        <dbReference type="Google" id="ProtNLM"/>
    </source>
</evidence>
<feature type="signal peptide" evidence="1">
    <location>
        <begin position="1"/>
        <end position="18"/>
    </location>
</feature>
<evidence type="ECO:0000313" key="3">
    <source>
        <dbReference type="Proteomes" id="UP000004407"/>
    </source>
</evidence>
<evidence type="ECO:0000256" key="1">
    <source>
        <dbReference type="SAM" id="SignalP"/>
    </source>
</evidence>
<dbReference type="PATRIC" id="fig|1002367.3.peg.2089"/>
<dbReference type="GeneID" id="78338017"/>
<sequence length="278" mass="30019">MKKIAFIIITLFNVITLAAQSVPKVPCTGCAGYGGMNTMAGFMPCMMCGGTGYMTDPNYLNQQAYERGRQMGEKMRKEAEERANNDPVQLLADGMKAIADGDDTKGYEKIERSFICFGNKNALFILGAMSELGMGTDVNQEYAKRVYNAGVKMGDENCKQALQRISKYGYWEANSTNRQGFRNIIINHIVNVQSITNAAVSNVFGGSSLGNNSSSSYGSSSRKCSSCGGTGDCSGCGGKKRYWQEVGQYTGHSTEKLIDCPICRGTGRCGTCHGSGRL</sequence>
<dbReference type="EMBL" id="AFZZ01000220">
    <property type="protein sequence ID" value="EHJ36988.1"/>
    <property type="molecule type" value="Genomic_DNA"/>
</dbReference>
<feature type="chain" id="PRO_5003485272" description="Sel1 repeat protein" evidence="1">
    <location>
        <begin position="19"/>
        <end position="278"/>
    </location>
</feature>